<gene>
    <name evidence="2" type="ORF">MED15_00890</name>
</gene>
<dbReference type="Gene3D" id="3.20.20.100">
    <property type="entry name" value="NADP-dependent oxidoreductase domain"/>
    <property type="match status" value="1"/>
</dbReference>
<comment type="caution">
    <text evidence="2">The sequence shown here is derived from an EMBL/GenBank/DDBJ whole genome shotgun (WGS) entry which is preliminary data.</text>
</comment>
<dbReference type="PRINTS" id="PR00069">
    <property type="entry name" value="ALDKETRDTASE"/>
</dbReference>
<dbReference type="PIRSF" id="PIRSF000097">
    <property type="entry name" value="AKR"/>
    <property type="match status" value="1"/>
</dbReference>
<dbReference type="CDD" id="cd19138">
    <property type="entry name" value="AKR_YeaE"/>
    <property type="match status" value="1"/>
</dbReference>
<evidence type="ECO:0000259" key="1">
    <source>
        <dbReference type="Pfam" id="PF00248"/>
    </source>
</evidence>
<dbReference type="PANTHER" id="PTHR43638:SF3">
    <property type="entry name" value="ALDEHYDE REDUCTASE"/>
    <property type="match status" value="1"/>
</dbReference>
<dbReference type="InterPro" id="IPR023210">
    <property type="entry name" value="NADP_OxRdtase_dom"/>
</dbReference>
<dbReference type="InterPro" id="IPR020471">
    <property type="entry name" value="AKR"/>
</dbReference>
<feature type="domain" description="NADP-dependent oxidoreductase" evidence="1">
    <location>
        <begin position="41"/>
        <end position="288"/>
    </location>
</feature>
<keyword evidence="3" id="KW-1185">Reference proteome</keyword>
<reference evidence="2 3" key="1">
    <citation type="submission" date="2018-03" db="EMBL/GenBank/DDBJ databases">
        <title>Defining the species Micromonospora saelicesensis and Micromonospora noduli under the framework of genomics.</title>
        <authorList>
            <person name="Riesco R."/>
            <person name="Trujillo M.E."/>
        </authorList>
    </citation>
    <scope>NUCLEOTIDE SEQUENCE [LARGE SCALE GENOMIC DNA]</scope>
    <source>
        <strain evidence="2 3">MED15</strain>
    </source>
</reference>
<evidence type="ECO:0000313" key="3">
    <source>
        <dbReference type="Proteomes" id="UP000249045"/>
    </source>
</evidence>
<sequence length="302" mass="33186">MRVCCLSQRVRQTPNWYPGKVDMTLASDAIEMPSGQTMPVLGQGTWYLGEHPARRQDELAALRTGLDLGMTMIDTAEMYGDGASEELVGEAIVGRRADVFLVDKVLPSNASRRGTVQACRRSLQRLGVDHIDLYLLHWRGTHPLAETIEAFAELVDAGDIGQWGVSNFDLSDMTDLLGAGGSACATNQILYNLTRRGPEYDLLPWLREHRIPVMAYSPIEQGRLLGHPQVAEAAARHEATPAQVALAWLLRQEMVAAIPRSSKAEHTRENAEARDVQLTEEDVAALDTAFPPPAGPQPLEML</sequence>
<dbReference type="EMBL" id="PYAC01000001">
    <property type="protein sequence ID" value="RAO25132.1"/>
    <property type="molecule type" value="Genomic_DNA"/>
</dbReference>
<dbReference type="Pfam" id="PF00248">
    <property type="entry name" value="Aldo_ket_red"/>
    <property type="match status" value="1"/>
</dbReference>
<protein>
    <recommendedName>
        <fullName evidence="1">NADP-dependent oxidoreductase domain-containing protein</fullName>
    </recommendedName>
</protein>
<dbReference type="PANTHER" id="PTHR43638">
    <property type="entry name" value="OXIDOREDUCTASE, ALDO/KETO REDUCTASE FAMILY PROTEIN"/>
    <property type="match status" value="1"/>
</dbReference>
<evidence type="ECO:0000313" key="2">
    <source>
        <dbReference type="EMBL" id="RAO25132.1"/>
    </source>
</evidence>
<dbReference type="Proteomes" id="UP000249045">
    <property type="component" value="Unassembled WGS sequence"/>
</dbReference>
<accession>A0ABX9DBB9</accession>
<dbReference type="InterPro" id="IPR036812">
    <property type="entry name" value="NAD(P)_OxRdtase_dom_sf"/>
</dbReference>
<name>A0ABX9DBB9_9ACTN</name>
<organism evidence="2 3">
    <name type="scientific">Micromonospora noduli</name>
    <dbReference type="NCBI Taxonomy" id="709876"/>
    <lineage>
        <taxon>Bacteria</taxon>
        <taxon>Bacillati</taxon>
        <taxon>Actinomycetota</taxon>
        <taxon>Actinomycetes</taxon>
        <taxon>Micromonosporales</taxon>
        <taxon>Micromonosporaceae</taxon>
        <taxon>Micromonospora</taxon>
    </lineage>
</organism>
<dbReference type="SUPFAM" id="SSF51430">
    <property type="entry name" value="NAD(P)-linked oxidoreductase"/>
    <property type="match status" value="1"/>
</dbReference>
<proteinExistence type="predicted"/>